<evidence type="ECO:0000313" key="1">
    <source>
        <dbReference type="EMBL" id="AGH16930.1"/>
    </source>
</evidence>
<dbReference type="Proteomes" id="UP000011820">
    <property type="component" value="Chromosome"/>
</dbReference>
<gene>
    <name evidence="1" type="ORF">WSI_02800</name>
</gene>
<sequence>MINGPETLESLMVSFRVDMSPAVQLQCGLGSSIVAVKPVVPYITDVARGQINVRLGDNYGVLHSVDLVTMT</sequence>
<protein>
    <submittedName>
        <fullName evidence="1">Uncharacterized protein</fullName>
    </submittedName>
</protein>
<name>A0ABN4B0P5_LIBAS</name>
<organism evidence="1 2">
    <name type="scientific">Candidatus Liberibacter asiaticus str. gxpsy</name>
    <dbReference type="NCBI Taxonomy" id="1174529"/>
    <lineage>
        <taxon>Bacteria</taxon>
        <taxon>Pseudomonadati</taxon>
        <taxon>Pseudomonadota</taxon>
        <taxon>Alphaproteobacteria</taxon>
        <taxon>Hyphomicrobiales</taxon>
        <taxon>Rhizobiaceae</taxon>
        <taxon>Liberibacter</taxon>
    </lineage>
</organism>
<dbReference type="GeneID" id="93076926"/>
<accession>A0ABN4B0P5</accession>
<proteinExistence type="predicted"/>
<keyword evidence="2" id="KW-1185">Reference proteome</keyword>
<reference evidence="1 2" key="1">
    <citation type="journal article" date="2013" name="Genome Announc.">
        <title>Complete Genome Sequence of a Chinese Strain of 'Candidatus Liberibacter asiaticus'.</title>
        <authorList>
            <person name="Lin H."/>
            <person name="Han C.S."/>
            <person name="Liu B."/>
            <person name="Lou B."/>
            <person name="Bai X."/>
            <person name="Deng C."/>
            <person name="Civerolo E.L."/>
            <person name="Gupta G."/>
        </authorList>
    </citation>
    <scope>NUCLEOTIDE SEQUENCE [LARGE SCALE GENOMIC DNA]</scope>
    <source>
        <strain evidence="2">gxpsy</strain>
    </source>
</reference>
<dbReference type="RefSeq" id="WP_015452527.1">
    <property type="nucleotide sequence ID" value="NC_020549.1"/>
</dbReference>
<evidence type="ECO:0000313" key="2">
    <source>
        <dbReference type="Proteomes" id="UP000011820"/>
    </source>
</evidence>
<dbReference type="EMBL" id="CP004005">
    <property type="protein sequence ID" value="AGH16930.1"/>
    <property type="molecule type" value="Genomic_DNA"/>
</dbReference>